<dbReference type="Proteomes" id="UP000238322">
    <property type="component" value="Unassembled WGS sequence"/>
</dbReference>
<evidence type="ECO:0000256" key="6">
    <source>
        <dbReference type="ARBA" id="ARBA00023136"/>
    </source>
</evidence>
<dbReference type="Pfam" id="PF01694">
    <property type="entry name" value="Rhomboid"/>
    <property type="match status" value="1"/>
</dbReference>
<comment type="similarity">
    <text evidence="2">Belongs to the peptidase S54 family.</text>
</comment>
<dbReference type="Gene3D" id="1.20.1540.10">
    <property type="entry name" value="Rhomboid-like"/>
    <property type="match status" value="1"/>
</dbReference>
<feature type="transmembrane region" description="Helical" evidence="7">
    <location>
        <begin position="252"/>
        <end position="273"/>
    </location>
</feature>
<evidence type="ECO:0000256" key="2">
    <source>
        <dbReference type="ARBA" id="ARBA00009045"/>
    </source>
</evidence>
<dbReference type="GO" id="GO:0016020">
    <property type="term" value="C:membrane"/>
    <property type="evidence" value="ECO:0007669"/>
    <property type="project" value="UniProtKB-SubCell"/>
</dbReference>
<dbReference type="RefSeq" id="WP_105327693.1">
    <property type="nucleotide sequence ID" value="NZ_PUHY01000001.1"/>
</dbReference>
<comment type="caution">
    <text evidence="10">The sequence shown here is derived from an EMBL/GenBank/DDBJ whole genome shotgun (WGS) entry which is preliminary data.</text>
</comment>
<dbReference type="OrthoDB" id="9813074at2"/>
<evidence type="ECO:0000256" key="3">
    <source>
        <dbReference type="ARBA" id="ARBA00022692"/>
    </source>
</evidence>
<evidence type="ECO:0000256" key="7">
    <source>
        <dbReference type="SAM" id="Phobius"/>
    </source>
</evidence>
<evidence type="ECO:0000313" key="11">
    <source>
        <dbReference type="Proteomes" id="UP000238322"/>
    </source>
</evidence>
<evidence type="ECO:0000313" key="10">
    <source>
        <dbReference type="EMBL" id="PQO40457.1"/>
    </source>
</evidence>
<evidence type="ECO:0008006" key="12">
    <source>
        <dbReference type="Google" id="ProtNLM"/>
    </source>
</evidence>
<protein>
    <recommendedName>
        <fullName evidence="12">Rhomboid family intramembrane serine protease</fullName>
    </recommendedName>
</protein>
<proteinExistence type="inferred from homology"/>
<dbReference type="Pfam" id="PF12122">
    <property type="entry name" value="Rhomboid_N"/>
    <property type="match status" value="1"/>
</dbReference>
<dbReference type="Gene3D" id="3.30.70.2350">
    <property type="match status" value="1"/>
</dbReference>
<dbReference type="AlphaFoldDB" id="A0A2S8G7Q5"/>
<accession>A0A2S8G7Q5</accession>
<evidence type="ECO:0000256" key="1">
    <source>
        <dbReference type="ARBA" id="ARBA00004141"/>
    </source>
</evidence>
<dbReference type="GO" id="GO:0004252">
    <property type="term" value="F:serine-type endopeptidase activity"/>
    <property type="evidence" value="ECO:0007669"/>
    <property type="project" value="InterPro"/>
</dbReference>
<feature type="transmembrane region" description="Helical" evidence="7">
    <location>
        <begin position="311"/>
        <end position="330"/>
    </location>
</feature>
<dbReference type="InterPro" id="IPR050925">
    <property type="entry name" value="Rhomboid_protease_S54"/>
</dbReference>
<organism evidence="10 11">
    <name type="scientific">Blastopirellula marina</name>
    <dbReference type="NCBI Taxonomy" id="124"/>
    <lineage>
        <taxon>Bacteria</taxon>
        <taxon>Pseudomonadati</taxon>
        <taxon>Planctomycetota</taxon>
        <taxon>Planctomycetia</taxon>
        <taxon>Pirellulales</taxon>
        <taxon>Pirellulaceae</taxon>
        <taxon>Blastopirellula</taxon>
    </lineage>
</organism>
<evidence type="ECO:0000256" key="5">
    <source>
        <dbReference type="ARBA" id="ARBA00022989"/>
    </source>
</evidence>
<evidence type="ECO:0000256" key="4">
    <source>
        <dbReference type="ARBA" id="ARBA00022801"/>
    </source>
</evidence>
<evidence type="ECO:0000259" key="8">
    <source>
        <dbReference type="Pfam" id="PF01694"/>
    </source>
</evidence>
<dbReference type="InterPro" id="IPR022732">
    <property type="entry name" value="Peptidase_S54_GlpG_N"/>
</dbReference>
<feature type="transmembrane region" description="Helical" evidence="7">
    <location>
        <begin position="190"/>
        <end position="206"/>
    </location>
</feature>
<feature type="domain" description="Peptidase S54 rhomboid" evidence="8">
    <location>
        <begin position="172"/>
        <end position="326"/>
    </location>
</feature>
<name>A0A2S8G7Q5_9BACT</name>
<gene>
    <name evidence="10" type="ORF">C5Y83_00520</name>
</gene>
<keyword evidence="3 7" id="KW-0812">Transmembrane</keyword>
<dbReference type="InterPro" id="IPR035952">
    <property type="entry name" value="Rhomboid-like_sf"/>
</dbReference>
<dbReference type="InterPro" id="IPR022764">
    <property type="entry name" value="Peptidase_S54_rhomboid_dom"/>
</dbReference>
<dbReference type="InterPro" id="IPR038236">
    <property type="entry name" value="GlpG_N_sf"/>
</dbReference>
<dbReference type="SUPFAM" id="SSF144091">
    <property type="entry name" value="Rhomboid-like"/>
    <property type="match status" value="1"/>
</dbReference>
<keyword evidence="4" id="KW-0378">Hydrolase</keyword>
<keyword evidence="5 7" id="KW-1133">Transmembrane helix</keyword>
<feature type="transmembrane region" description="Helical" evidence="7">
    <location>
        <begin position="285"/>
        <end position="305"/>
    </location>
</feature>
<dbReference type="PANTHER" id="PTHR43731">
    <property type="entry name" value="RHOMBOID PROTEASE"/>
    <property type="match status" value="1"/>
</dbReference>
<sequence length="332" mass="36758">MRQIGKLSSEQHANRFNDYLLTLGIHSKVDRSSQGDWILWIHEENHVDQARSELEAFRSNPDDARYRNAAEEASGIRKMEQLKERERRKNIHEVKPRGGVPGAGLAGCPVTKGILIICIGIALLGMFASTGDPRDPGIGDEVYAALSFLSPEDLRAYFISPEPDPLRSIKKGEVWRLITPALLHQRSGRMALLHVGFNMYMLYMLGPILERRLGSLQFLFLNLILALASNLAQGVLPSILDQTPLAQFSNNYGSVAFLGYSGVIYGLFGFLWMRSNFDPTFGVMLVQSSIVILMVWFVLCWVGVIGNVANLAHTGGLVAGIVLGFVSAAMRR</sequence>
<feature type="transmembrane region" description="Helical" evidence="7">
    <location>
        <begin position="218"/>
        <end position="240"/>
    </location>
</feature>
<feature type="domain" description="Peptidase S54 GlpG peptidase N-terminal" evidence="9">
    <location>
        <begin position="1"/>
        <end position="73"/>
    </location>
</feature>
<dbReference type="PANTHER" id="PTHR43731:SF14">
    <property type="entry name" value="PRESENILIN-ASSOCIATED RHOMBOID-LIKE PROTEIN, MITOCHONDRIAL"/>
    <property type="match status" value="1"/>
</dbReference>
<dbReference type="EMBL" id="PUHY01000001">
    <property type="protein sequence ID" value="PQO40457.1"/>
    <property type="molecule type" value="Genomic_DNA"/>
</dbReference>
<reference evidence="10 11" key="1">
    <citation type="submission" date="2018-02" db="EMBL/GenBank/DDBJ databases">
        <title>Comparative genomes isolates from brazilian mangrove.</title>
        <authorList>
            <person name="Araujo J.E."/>
            <person name="Taketani R.G."/>
            <person name="Silva M.C.P."/>
            <person name="Loureco M.V."/>
            <person name="Andreote F.D."/>
        </authorList>
    </citation>
    <scope>NUCLEOTIDE SEQUENCE [LARGE SCALE GENOMIC DNA]</scope>
    <source>
        <strain evidence="10 11">Hex-1 MGV</strain>
    </source>
</reference>
<comment type="subcellular location">
    <subcellularLocation>
        <location evidence="1">Membrane</location>
        <topology evidence="1">Multi-pass membrane protein</topology>
    </subcellularLocation>
</comment>
<feature type="transmembrane region" description="Helical" evidence="7">
    <location>
        <begin position="105"/>
        <end position="128"/>
    </location>
</feature>
<keyword evidence="6 7" id="KW-0472">Membrane</keyword>
<evidence type="ECO:0000259" key="9">
    <source>
        <dbReference type="Pfam" id="PF12122"/>
    </source>
</evidence>